<dbReference type="PANTHER" id="PTHR13155">
    <property type="entry name" value="A-KINASE ANCHOR PROTEINS"/>
    <property type="match status" value="1"/>
</dbReference>
<feature type="transmembrane region" description="Helical" evidence="2">
    <location>
        <begin position="431"/>
        <end position="449"/>
    </location>
</feature>
<dbReference type="EMBL" id="PUHQ01000047">
    <property type="protein sequence ID" value="KAG0660119.1"/>
    <property type="molecule type" value="Genomic_DNA"/>
</dbReference>
<dbReference type="SMART" id="SM00315">
    <property type="entry name" value="RGS"/>
    <property type="match status" value="1"/>
</dbReference>
<evidence type="ECO:0000313" key="5">
    <source>
        <dbReference type="Proteomes" id="UP000777482"/>
    </source>
</evidence>
<feature type="compositionally biased region" description="Gly residues" evidence="1">
    <location>
        <begin position="277"/>
        <end position="288"/>
    </location>
</feature>
<dbReference type="PROSITE" id="PS50132">
    <property type="entry name" value="RGS"/>
    <property type="match status" value="1"/>
</dbReference>
<keyword evidence="2" id="KW-0472">Membrane</keyword>
<dbReference type="SUPFAM" id="SSF48097">
    <property type="entry name" value="Regulator of G-protein signaling, RGS"/>
    <property type="match status" value="1"/>
</dbReference>
<dbReference type="GO" id="GO:0005886">
    <property type="term" value="C:plasma membrane"/>
    <property type="evidence" value="ECO:0007669"/>
    <property type="project" value="TreeGrafter"/>
</dbReference>
<organism evidence="4 5">
    <name type="scientific">Rhodotorula mucilaginosa</name>
    <name type="common">Yeast</name>
    <name type="synonym">Rhodotorula rubra</name>
    <dbReference type="NCBI Taxonomy" id="5537"/>
    <lineage>
        <taxon>Eukaryota</taxon>
        <taxon>Fungi</taxon>
        <taxon>Dikarya</taxon>
        <taxon>Basidiomycota</taxon>
        <taxon>Pucciniomycotina</taxon>
        <taxon>Microbotryomycetes</taxon>
        <taxon>Sporidiobolales</taxon>
        <taxon>Sporidiobolaceae</taxon>
        <taxon>Rhodotorula</taxon>
    </lineage>
</organism>
<dbReference type="AlphaFoldDB" id="A0A9P6W239"/>
<protein>
    <submittedName>
        <fullName evidence="4">Bud site selection protein, Revert to axial protein 1</fullName>
    </submittedName>
</protein>
<feature type="transmembrane region" description="Helical" evidence="2">
    <location>
        <begin position="402"/>
        <end position="422"/>
    </location>
</feature>
<gene>
    <name evidence="4" type="primary">RAX1</name>
    <name evidence="4" type="ORF">C6P46_004749</name>
</gene>
<dbReference type="OrthoDB" id="5584247at2759"/>
<feature type="domain" description="RGS" evidence="3">
    <location>
        <begin position="309"/>
        <end position="394"/>
    </location>
</feature>
<dbReference type="Pfam" id="PF00615">
    <property type="entry name" value="RGS"/>
    <property type="match status" value="1"/>
</dbReference>
<reference evidence="4 5" key="1">
    <citation type="submission" date="2020-11" db="EMBL/GenBank/DDBJ databases">
        <title>Kefir isolates.</title>
        <authorList>
            <person name="Marcisauskas S."/>
            <person name="Kim Y."/>
            <person name="Blasche S."/>
        </authorList>
    </citation>
    <scope>NUCLEOTIDE SEQUENCE [LARGE SCALE GENOMIC DNA]</scope>
    <source>
        <strain evidence="4 5">KR</strain>
    </source>
</reference>
<keyword evidence="5" id="KW-1185">Reference proteome</keyword>
<dbReference type="Proteomes" id="UP000777482">
    <property type="component" value="Unassembled WGS sequence"/>
</dbReference>
<dbReference type="Gene3D" id="1.10.167.10">
    <property type="entry name" value="Regulator of G-protein Signalling 4, domain 2"/>
    <property type="match status" value="1"/>
</dbReference>
<evidence type="ECO:0000259" key="3">
    <source>
        <dbReference type="PROSITE" id="PS50132"/>
    </source>
</evidence>
<dbReference type="InterPro" id="IPR052246">
    <property type="entry name" value="Cell_Polariz_PKAAnc"/>
</dbReference>
<feature type="compositionally biased region" description="Low complexity" evidence="1">
    <location>
        <begin position="123"/>
        <end position="134"/>
    </location>
</feature>
<evidence type="ECO:0000256" key="2">
    <source>
        <dbReference type="SAM" id="Phobius"/>
    </source>
</evidence>
<accession>A0A9P6W239</accession>
<evidence type="ECO:0000313" key="4">
    <source>
        <dbReference type="EMBL" id="KAG0660119.1"/>
    </source>
</evidence>
<sequence>MSATSQPTQERRGAAAASHPGRNQPIVRNRLPSLAEVLRRNTRPPVDLYCYYLFLQREGSEDTLDFWLDVQQHENLCRAYFKDLQKSGVAVRDDWPQYARYARTRGSIYGNVTGIRRSERDASTTGASASSAYGGEERGDHDEDDYYGGASAQYFDSPSEAEKRSFDFAPPHAGASTSTAALSQAGEKGPAAARTDGGGLLSPTASESGGFAREQLRTPSPHPGQHVPQYPLSPTLRAMYPHDDDFGAGGAGSTAEAQLPGSGNTTTSSSRRRMLGRRGGNSMSGGGNAAQPFIMRSSAISRTDLIASAERIFTRYLMPGADKEIYLPPSLRITSFPLSSSNLPAVTHPDYDREAAAQAAIPDLFHRQKEFVYRAMESDSFPRFLRTKAFGNLTPLSALTRLAIGLLALWAGLATGFAFIFLDAKPKVRRLWVILPFTVSIMYLVAWSYDLDPLLVFMGLSETTPFRTIGIREPYVRKLLFGRALWVTFLTAVIVAVLTVIFWAVPGHRL</sequence>
<feature type="region of interest" description="Disordered" evidence="1">
    <location>
        <begin position="1"/>
        <end position="26"/>
    </location>
</feature>
<evidence type="ECO:0000256" key="1">
    <source>
        <dbReference type="SAM" id="MobiDB-lite"/>
    </source>
</evidence>
<dbReference type="InterPro" id="IPR036305">
    <property type="entry name" value="RGS_sf"/>
</dbReference>
<dbReference type="InterPro" id="IPR044926">
    <property type="entry name" value="RGS_subdomain_2"/>
</dbReference>
<keyword evidence="2" id="KW-0812">Transmembrane</keyword>
<dbReference type="GO" id="GO:0008104">
    <property type="term" value="P:intracellular protein localization"/>
    <property type="evidence" value="ECO:0007669"/>
    <property type="project" value="TreeGrafter"/>
</dbReference>
<keyword evidence="2" id="KW-1133">Transmembrane helix</keyword>
<comment type="caution">
    <text evidence="4">The sequence shown here is derived from an EMBL/GenBank/DDBJ whole genome shotgun (WGS) entry which is preliminary data.</text>
</comment>
<proteinExistence type="predicted"/>
<feature type="transmembrane region" description="Helical" evidence="2">
    <location>
        <begin position="484"/>
        <end position="505"/>
    </location>
</feature>
<dbReference type="InterPro" id="IPR016137">
    <property type="entry name" value="RGS"/>
</dbReference>
<dbReference type="PANTHER" id="PTHR13155:SF1">
    <property type="entry name" value="A-KINASE ANCHOR PROTEIN 10, MITOCHONDRIAL"/>
    <property type="match status" value="1"/>
</dbReference>
<name>A0A9P6W239_RHOMI</name>
<dbReference type="CDD" id="cd07440">
    <property type="entry name" value="RGS"/>
    <property type="match status" value="1"/>
</dbReference>
<feature type="region of interest" description="Disordered" evidence="1">
    <location>
        <begin position="118"/>
        <end position="290"/>
    </location>
</feature>